<sequence>MKKLKFISLFFILSFVSCKSDKQKVSNNLIGEWTKINKLKSDNIPPPPFYEPFGIGFTDKKIEVFNGFKQYDQDSITKKRQLNYKGTFADYKVQADSIFILNPFNEKWEFKWKIKKNLSDTLILTSNDSTIIKLERINSDSNIIFDQIIFSSSYCYGSCPVIDISIDNKNKIYFHGENYVNPLGFYESKIDSVKTKYIFSKFGKANIDSLQKDYRVGHTDDATITTTFIKNGEIVKTIHDYGKAGPKELVWAYVPIENLYTQIELDELENNQLNSKIEFGNFKNANHFLPIEKSESFFLWTEINKSKIVTEKFNFKYSITYWQPETDKNDKEQYKIDKIETDGRFFKFYYKNQQPVTYDLGYDFIERNFDEADFYENTNDN</sequence>
<organism evidence="2 3">
    <name type="scientific">Aequorivita aurantiaca</name>
    <dbReference type="NCBI Taxonomy" id="3053356"/>
    <lineage>
        <taxon>Bacteria</taxon>
        <taxon>Pseudomonadati</taxon>
        <taxon>Bacteroidota</taxon>
        <taxon>Flavobacteriia</taxon>
        <taxon>Flavobacteriales</taxon>
        <taxon>Flavobacteriaceae</taxon>
        <taxon>Aequorivita</taxon>
    </lineage>
</organism>
<dbReference type="PROSITE" id="PS51257">
    <property type="entry name" value="PROKAR_LIPOPROTEIN"/>
    <property type="match status" value="1"/>
</dbReference>
<accession>A0ABT8DKT4</accession>
<proteinExistence type="predicted"/>
<feature type="domain" description="DUF6438" evidence="1">
    <location>
        <begin position="146"/>
        <end position="260"/>
    </location>
</feature>
<protein>
    <submittedName>
        <fullName evidence="2">DUF6438 domain-containing protein</fullName>
    </submittedName>
</protein>
<evidence type="ECO:0000313" key="3">
    <source>
        <dbReference type="Proteomes" id="UP001244787"/>
    </source>
</evidence>
<dbReference type="EMBL" id="JAUGQQ010000020">
    <property type="protein sequence ID" value="MDN3725517.1"/>
    <property type="molecule type" value="Genomic_DNA"/>
</dbReference>
<comment type="caution">
    <text evidence="2">The sequence shown here is derived from an EMBL/GenBank/DDBJ whole genome shotgun (WGS) entry which is preliminary data.</text>
</comment>
<reference evidence="2 3" key="1">
    <citation type="submission" date="2023-06" db="EMBL/GenBank/DDBJ databases">
        <authorList>
            <person name="Ye Y.-Q."/>
            <person name="Du Z.-J."/>
        </authorList>
    </citation>
    <scope>NUCLEOTIDE SEQUENCE [LARGE SCALE GENOMIC DNA]</scope>
    <source>
        <strain evidence="2 3">SDUM287046</strain>
    </source>
</reference>
<dbReference type="Proteomes" id="UP001244787">
    <property type="component" value="Unassembled WGS sequence"/>
</dbReference>
<dbReference type="RefSeq" id="WP_290255606.1">
    <property type="nucleotide sequence ID" value="NZ_JAUGQQ010000020.1"/>
</dbReference>
<keyword evidence="3" id="KW-1185">Reference proteome</keyword>
<name>A0ABT8DKT4_9FLAO</name>
<evidence type="ECO:0000259" key="1">
    <source>
        <dbReference type="Pfam" id="PF20033"/>
    </source>
</evidence>
<gene>
    <name evidence="2" type="ORF">QRD02_14095</name>
</gene>
<evidence type="ECO:0000313" key="2">
    <source>
        <dbReference type="EMBL" id="MDN3725517.1"/>
    </source>
</evidence>
<dbReference type="InterPro" id="IPR045497">
    <property type="entry name" value="DUF6438"/>
</dbReference>
<dbReference type="Pfam" id="PF20033">
    <property type="entry name" value="DUF6438"/>
    <property type="match status" value="1"/>
</dbReference>